<dbReference type="GO" id="GO:0004519">
    <property type="term" value="F:endonuclease activity"/>
    <property type="evidence" value="ECO:0007669"/>
    <property type="project" value="InterPro"/>
</dbReference>
<proteinExistence type="predicted"/>
<evidence type="ECO:0000259" key="2">
    <source>
        <dbReference type="Pfam" id="PF05876"/>
    </source>
</evidence>
<dbReference type="AlphaFoldDB" id="A0A0H3A7D8"/>
<dbReference type="InterPro" id="IPR027417">
    <property type="entry name" value="P-loop_NTPase"/>
</dbReference>
<dbReference type="HOGENOM" id="CLU_023850_4_0_7"/>
<dbReference type="InterPro" id="IPR046453">
    <property type="entry name" value="GpA_ATPase"/>
</dbReference>
<evidence type="ECO:0000259" key="3">
    <source>
        <dbReference type="Pfam" id="PF20454"/>
    </source>
</evidence>
<gene>
    <name evidence="4" type="ordered locus">Dvul_1056</name>
</gene>
<protein>
    <submittedName>
        <fullName evidence="4">Phage terminase GpA</fullName>
    </submittedName>
</protein>
<dbReference type="Gene3D" id="3.40.50.300">
    <property type="entry name" value="P-loop containing nucleotide triphosphate hydrolases"/>
    <property type="match status" value="1"/>
</dbReference>
<dbReference type="KEGG" id="dvl:Dvul_1056"/>
<dbReference type="GO" id="GO:0016887">
    <property type="term" value="F:ATP hydrolysis activity"/>
    <property type="evidence" value="ECO:0007669"/>
    <property type="project" value="InterPro"/>
</dbReference>
<evidence type="ECO:0000256" key="1">
    <source>
        <dbReference type="SAM" id="MobiDB-lite"/>
    </source>
</evidence>
<feature type="domain" description="Phage terminase large subunit GpA ATPase" evidence="2">
    <location>
        <begin position="51"/>
        <end position="306"/>
    </location>
</feature>
<feature type="domain" description="Terminase large subunit GpA endonuclease" evidence="3">
    <location>
        <begin position="327"/>
        <end position="609"/>
    </location>
</feature>
<dbReference type="EMBL" id="CP000527">
    <property type="protein sequence ID" value="ABM28076.1"/>
    <property type="molecule type" value="Genomic_DNA"/>
</dbReference>
<accession>A0A0H3A7D8</accession>
<feature type="region of interest" description="Disordered" evidence="1">
    <location>
        <begin position="615"/>
        <end position="641"/>
    </location>
</feature>
<evidence type="ECO:0000313" key="5">
    <source>
        <dbReference type="Proteomes" id="UP000009173"/>
    </source>
</evidence>
<dbReference type="Pfam" id="PF20454">
    <property type="entry name" value="GpA_nuclease"/>
    <property type="match status" value="1"/>
</dbReference>
<dbReference type="Pfam" id="PF05876">
    <property type="entry name" value="GpA_ATPase"/>
    <property type="match status" value="1"/>
</dbReference>
<dbReference type="InterPro" id="IPR046454">
    <property type="entry name" value="GpA_endonuclease"/>
</dbReference>
<sequence>MVRIRRPHDDDDCPQRFVFRWPAAVRRAFRRPKRISVTEWCERHFRIIGGQRPGRWRREVFPYTCTIMDAYSLPFIRVIGICGPPQTGKTALELGCLAWAIDRDPGPVLMVLDQQDTAREMAKDRVIPLLKASPPLEQYITGLADDETSKSINLRHMTLHFGWAGSVSRLANKPVKHLLLDEVDKYDHDGKREAGPVSLAMKRVRTFKHTHKCMLLSSPSTPRGEIMLCLAEARVIFHYFVRCPKCGVYQEMRFTHDDGEVGVVWPEGERDYAQVNDQMLARYRCRGCGALWNDHDRDVAVERGEWRDPETGIEAMSWMLERRPRHVAFQYSTLISRDVSLSETAAKFIQADRDRKLGDLQTLKDFMNGYLAEPWVDGTEEGDAGAVMRLRDDRPAGLVPGGGQVACLLAAVDTQDNGFWYEIRAFGWGLSATSWSIRNGFVPSASPDDFSNLEDVLFNTVYEDAQGLVYPVQAGVIDAMGHRTSEVYDWCRLHPLFIPAKGEQRMATPHTFRTVDTYPGSSRAIPGGLQRLHVHSTHFKNRLHGLLQVAPTDPGAWLYNGELTEDWAKQMVAEYRDTHGMWQCPKNRPNHAWDVSYNLLALADMLQIRFIPKPEEEQQPRTYSQGNDNTKRPGWWGRARR</sequence>
<name>A0A0H3A7D8_NITV4</name>
<dbReference type="Proteomes" id="UP000009173">
    <property type="component" value="Chromosome"/>
</dbReference>
<organism evidence="4 5">
    <name type="scientific">Nitratidesulfovibrio vulgaris (strain DP4)</name>
    <name type="common">Desulfovibrio vulgaris</name>
    <dbReference type="NCBI Taxonomy" id="391774"/>
    <lineage>
        <taxon>Bacteria</taxon>
        <taxon>Pseudomonadati</taxon>
        <taxon>Thermodesulfobacteriota</taxon>
        <taxon>Desulfovibrionia</taxon>
        <taxon>Desulfovibrionales</taxon>
        <taxon>Desulfovibrionaceae</taxon>
        <taxon>Nitratidesulfovibrio</taxon>
    </lineage>
</organism>
<reference evidence="5" key="1">
    <citation type="journal article" date="2009" name="Environ. Microbiol.">
        <title>Contribution of mobile genetic elements to Desulfovibrio vulgaris genome plasticity.</title>
        <authorList>
            <person name="Walker C.B."/>
            <person name="Stolyar S."/>
            <person name="Chivian D."/>
            <person name="Pinel N."/>
            <person name="Gabster J.A."/>
            <person name="Dehal P.S."/>
            <person name="He Z."/>
            <person name="Yang Z.K."/>
            <person name="Yen H.C."/>
            <person name="Zhou J."/>
            <person name="Wall J.D."/>
            <person name="Hazen T.C."/>
            <person name="Arkin A.P."/>
            <person name="Stahl D.A."/>
        </authorList>
    </citation>
    <scope>NUCLEOTIDE SEQUENCE [LARGE SCALE GENOMIC DNA]</scope>
    <source>
        <strain evidence="5">DP4</strain>
    </source>
</reference>
<evidence type="ECO:0000313" key="4">
    <source>
        <dbReference type="EMBL" id="ABM28076.1"/>
    </source>
</evidence>